<dbReference type="RefSeq" id="WP_275232150.1">
    <property type="nucleotide sequence ID" value="NZ_JARDXE010000014.1"/>
</dbReference>
<name>A0AAW6LKS7_RHOSG</name>
<dbReference type="EMBL" id="JARDXE010000014">
    <property type="protein sequence ID" value="MDE8647584.1"/>
    <property type="molecule type" value="Genomic_DNA"/>
</dbReference>
<proteinExistence type="predicted"/>
<comment type="caution">
    <text evidence="1">The sequence shown here is derived from an EMBL/GenBank/DDBJ whole genome shotgun (WGS) entry which is preliminary data.</text>
</comment>
<dbReference type="Proteomes" id="UP001217325">
    <property type="component" value="Unassembled WGS sequence"/>
</dbReference>
<dbReference type="Gene3D" id="1.10.3210.10">
    <property type="entry name" value="Hypothetical protein af1432"/>
    <property type="match status" value="1"/>
</dbReference>
<sequence length="151" mass="16167">MTTDRPLYLIDLYVMEYDPAASGTLSPVDAVTCARAIATAAHAWEVDEMGGAYVAHVAHVAAGFGDATAVAVAWLHDVLGGAVVTLADLRRLFPAEIVDAVDALTRRPHETEDEYGTRIRRNRLAADFKIACLRERLIQGLGDGSNPCSCA</sequence>
<dbReference type="SUPFAM" id="SSF109604">
    <property type="entry name" value="HD-domain/PDEase-like"/>
    <property type="match status" value="1"/>
</dbReference>
<protein>
    <recommendedName>
        <fullName evidence="3">Phosphohydrolase</fullName>
    </recommendedName>
</protein>
<accession>A0AAW6LKS7</accession>
<evidence type="ECO:0000313" key="2">
    <source>
        <dbReference type="Proteomes" id="UP001217325"/>
    </source>
</evidence>
<evidence type="ECO:0008006" key="3">
    <source>
        <dbReference type="Google" id="ProtNLM"/>
    </source>
</evidence>
<gene>
    <name evidence="1" type="ORF">PXH69_21655</name>
</gene>
<evidence type="ECO:0000313" key="1">
    <source>
        <dbReference type="EMBL" id="MDE8647584.1"/>
    </source>
</evidence>
<organism evidence="1 2">
    <name type="scientific">Rhodococcus qingshengii</name>
    <dbReference type="NCBI Taxonomy" id="334542"/>
    <lineage>
        <taxon>Bacteria</taxon>
        <taxon>Bacillati</taxon>
        <taxon>Actinomycetota</taxon>
        <taxon>Actinomycetes</taxon>
        <taxon>Mycobacteriales</taxon>
        <taxon>Nocardiaceae</taxon>
        <taxon>Rhodococcus</taxon>
        <taxon>Rhodococcus erythropolis group</taxon>
    </lineage>
</organism>
<dbReference type="AlphaFoldDB" id="A0AAW6LKS7"/>
<reference evidence="1" key="1">
    <citation type="submission" date="2023-02" db="EMBL/GenBank/DDBJ databases">
        <title>A novel hydrolase synthesized by Rhodococcus erythropolis HQ is responsible for the detoxification of Zearalenone.</title>
        <authorList>
            <person name="Hu J."/>
            <person name="Xu J."/>
        </authorList>
    </citation>
    <scope>NUCLEOTIDE SEQUENCE</scope>
    <source>
        <strain evidence="1">HQ</strain>
    </source>
</reference>